<evidence type="ECO:0000259" key="9">
    <source>
        <dbReference type="Pfam" id="PF12704"/>
    </source>
</evidence>
<comment type="similarity">
    <text evidence="6">Belongs to the ABC-4 integral membrane protein family.</text>
</comment>
<feature type="transmembrane region" description="Helical" evidence="7">
    <location>
        <begin position="371"/>
        <end position="394"/>
    </location>
</feature>
<sequence>MRLDDLNRAGGLTAMGRILLVFRLVVADVRRHPAQAAMLLVSITTATATLALGMSLGGATDTLYRQTRAATAGPDVVALTPGSGRTATSAMAALEHAPEVAAHSGPYRQYYTTLTAHGSTSRAVAQGADATPGPIDRPLVTSGTWVRPGGVVVERGFATALGVRVGDHVTLAGRSLPVVGIAVTTAHTIYPWAAMNGPGGGPEDPNGLVWVSKTDTRALVAADLPVTSLLYLKLRDPAATQEFVASRRPYSGEYPTNLFTWQFMAEQDEVILRLSQPILIVGSWLLSFLAIAGVATLAAGRAAKQTRRVGLLKAVGATPGLIAAVLFAEYLTLALLANALGLTIARLATPAVVNPTASLLTTATGPSGDTIFFTTVVALAVAVLTTLGPTVRALRTETVTALADTARRPKHRARLNGLSALLPTPLLLGLRLIARRPGRAVLHAASIAITLIGATALLMLYAQPVRSYGLGPSDLGNVQAEQGRHVLLAVTVALAVLAAVNIITITWTTALEARPTMAIARTLGATPGQITAGLSTAQLLPTVPGAVIGIFLGVFVSGDVIMPPAWWLFTAALVSLLVTAALTALPARIAAGRSVARTLSTGAP</sequence>
<feature type="transmembrane region" description="Helical" evidence="7">
    <location>
        <begin position="486"/>
        <end position="507"/>
    </location>
</feature>
<evidence type="ECO:0000256" key="7">
    <source>
        <dbReference type="SAM" id="Phobius"/>
    </source>
</evidence>
<feature type="transmembrane region" description="Helical" evidence="7">
    <location>
        <begin position="311"/>
        <end position="337"/>
    </location>
</feature>
<comment type="caution">
    <text evidence="10">The sequence shown here is derived from an EMBL/GenBank/DDBJ whole genome shotgun (WGS) entry which is preliminary data.</text>
</comment>
<evidence type="ECO:0000256" key="3">
    <source>
        <dbReference type="ARBA" id="ARBA00022692"/>
    </source>
</evidence>
<dbReference type="EMBL" id="JADOUA010000001">
    <property type="protein sequence ID" value="MBG6092114.1"/>
    <property type="molecule type" value="Genomic_DNA"/>
</dbReference>
<keyword evidence="5 7" id="KW-0472">Membrane</keyword>
<evidence type="ECO:0000256" key="4">
    <source>
        <dbReference type="ARBA" id="ARBA00022989"/>
    </source>
</evidence>
<keyword evidence="2" id="KW-1003">Cell membrane</keyword>
<name>A0A931DJ24_9ACTN</name>
<feature type="transmembrane region" description="Helical" evidence="7">
    <location>
        <begin position="38"/>
        <end position="59"/>
    </location>
</feature>
<dbReference type="InterPro" id="IPR025857">
    <property type="entry name" value="MacB_PCD"/>
</dbReference>
<feature type="domain" description="MacB-like periplasmic core" evidence="9">
    <location>
        <begin position="43"/>
        <end position="245"/>
    </location>
</feature>
<gene>
    <name evidence="10" type="ORF">IW256_006227</name>
</gene>
<feature type="domain" description="ABC3 transporter permease C-terminal" evidence="8">
    <location>
        <begin position="281"/>
        <end position="397"/>
    </location>
</feature>
<feature type="transmembrane region" description="Helical" evidence="7">
    <location>
        <begin position="415"/>
        <end position="434"/>
    </location>
</feature>
<evidence type="ECO:0000256" key="2">
    <source>
        <dbReference type="ARBA" id="ARBA00022475"/>
    </source>
</evidence>
<dbReference type="PANTHER" id="PTHR30572">
    <property type="entry name" value="MEMBRANE COMPONENT OF TRANSPORTER-RELATED"/>
    <property type="match status" value="1"/>
</dbReference>
<dbReference type="Proteomes" id="UP000614047">
    <property type="component" value="Unassembled WGS sequence"/>
</dbReference>
<proteinExistence type="inferred from homology"/>
<dbReference type="GO" id="GO:0022857">
    <property type="term" value="F:transmembrane transporter activity"/>
    <property type="evidence" value="ECO:0007669"/>
    <property type="project" value="TreeGrafter"/>
</dbReference>
<evidence type="ECO:0000256" key="5">
    <source>
        <dbReference type="ARBA" id="ARBA00023136"/>
    </source>
</evidence>
<evidence type="ECO:0000313" key="11">
    <source>
        <dbReference type="Proteomes" id="UP000614047"/>
    </source>
</evidence>
<keyword evidence="3 7" id="KW-0812">Transmembrane</keyword>
<dbReference type="AlphaFoldDB" id="A0A931DJ24"/>
<reference evidence="10" key="1">
    <citation type="submission" date="2020-11" db="EMBL/GenBank/DDBJ databases">
        <title>Sequencing the genomes of 1000 actinobacteria strains.</title>
        <authorList>
            <person name="Klenk H.-P."/>
        </authorList>
    </citation>
    <scope>NUCLEOTIDE SEQUENCE</scope>
    <source>
        <strain evidence="10">DSM 43175</strain>
    </source>
</reference>
<evidence type="ECO:0000259" key="8">
    <source>
        <dbReference type="Pfam" id="PF02687"/>
    </source>
</evidence>
<accession>A0A931DJ24</accession>
<dbReference type="GO" id="GO:0005886">
    <property type="term" value="C:plasma membrane"/>
    <property type="evidence" value="ECO:0007669"/>
    <property type="project" value="UniProtKB-SubCell"/>
</dbReference>
<feature type="transmembrane region" description="Helical" evidence="7">
    <location>
        <begin position="278"/>
        <end position="299"/>
    </location>
</feature>
<keyword evidence="4 7" id="KW-1133">Transmembrane helix</keyword>
<evidence type="ECO:0000256" key="6">
    <source>
        <dbReference type="ARBA" id="ARBA00038076"/>
    </source>
</evidence>
<dbReference type="InterPro" id="IPR003838">
    <property type="entry name" value="ABC3_permease_C"/>
</dbReference>
<feature type="domain" description="ABC3 transporter permease C-terminal" evidence="8">
    <location>
        <begin position="490"/>
        <end position="592"/>
    </location>
</feature>
<comment type="subcellular location">
    <subcellularLocation>
        <location evidence="1">Cell membrane</location>
        <topology evidence="1">Multi-pass membrane protein</topology>
    </subcellularLocation>
</comment>
<feature type="transmembrane region" description="Helical" evidence="7">
    <location>
        <begin position="565"/>
        <end position="587"/>
    </location>
</feature>
<dbReference type="InterPro" id="IPR050250">
    <property type="entry name" value="Macrolide_Exporter_MacB"/>
</dbReference>
<dbReference type="PANTHER" id="PTHR30572:SF4">
    <property type="entry name" value="ABC TRANSPORTER PERMEASE YTRF"/>
    <property type="match status" value="1"/>
</dbReference>
<dbReference type="Pfam" id="PF02687">
    <property type="entry name" value="FtsX"/>
    <property type="match status" value="2"/>
</dbReference>
<feature type="transmembrane region" description="Helical" evidence="7">
    <location>
        <begin position="440"/>
        <end position="462"/>
    </location>
</feature>
<protein>
    <submittedName>
        <fullName evidence="10">ABC transport system permease protein</fullName>
    </submittedName>
</protein>
<organism evidence="10 11">
    <name type="scientific">Actinomadura viridis</name>
    <dbReference type="NCBI Taxonomy" id="58110"/>
    <lineage>
        <taxon>Bacteria</taxon>
        <taxon>Bacillati</taxon>
        <taxon>Actinomycetota</taxon>
        <taxon>Actinomycetes</taxon>
        <taxon>Streptosporangiales</taxon>
        <taxon>Thermomonosporaceae</taxon>
        <taxon>Actinomadura</taxon>
    </lineage>
</organism>
<keyword evidence="11" id="KW-1185">Reference proteome</keyword>
<dbReference type="RefSeq" id="WP_307829237.1">
    <property type="nucleotide sequence ID" value="NZ_BAABES010000033.1"/>
</dbReference>
<dbReference type="Pfam" id="PF12704">
    <property type="entry name" value="MacB_PCD"/>
    <property type="match status" value="1"/>
</dbReference>
<evidence type="ECO:0000256" key="1">
    <source>
        <dbReference type="ARBA" id="ARBA00004651"/>
    </source>
</evidence>
<evidence type="ECO:0000313" key="10">
    <source>
        <dbReference type="EMBL" id="MBG6092114.1"/>
    </source>
</evidence>